<dbReference type="EMBL" id="FOTS01000012">
    <property type="protein sequence ID" value="SFL65546.1"/>
    <property type="molecule type" value="Genomic_DNA"/>
</dbReference>
<gene>
    <name evidence="1" type="ORF">SAMN04490355_101264</name>
</gene>
<sequence length="78" mass="9238">MKTAQEKFEELAMEDFESNQEIYETEVKVQTTYDILRVALPMELWSVLAHLDGVYGDRQFQWQQKMYLDGFKAGLEAR</sequence>
<dbReference type="AlphaFoldDB" id="A0A1I4JHE2"/>
<keyword evidence="2" id="KW-1185">Reference proteome</keyword>
<dbReference type="STRING" id="1123291.SAMN04490355_101264"/>
<organism evidence="1 2">
    <name type="scientific">Pelosinus propionicus DSM 13327</name>
    <dbReference type="NCBI Taxonomy" id="1123291"/>
    <lineage>
        <taxon>Bacteria</taxon>
        <taxon>Bacillati</taxon>
        <taxon>Bacillota</taxon>
        <taxon>Negativicutes</taxon>
        <taxon>Selenomonadales</taxon>
        <taxon>Sporomusaceae</taxon>
        <taxon>Pelosinus</taxon>
    </lineage>
</organism>
<evidence type="ECO:0000313" key="2">
    <source>
        <dbReference type="Proteomes" id="UP000199520"/>
    </source>
</evidence>
<dbReference type="Proteomes" id="UP000199520">
    <property type="component" value="Unassembled WGS sequence"/>
</dbReference>
<name>A0A1I4JHE2_9FIRM</name>
<evidence type="ECO:0000313" key="1">
    <source>
        <dbReference type="EMBL" id="SFL65546.1"/>
    </source>
</evidence>
<reference evidence="2" key="1">
    <citation type="submission" date="2016-10" db="EMBL/GenBank/DDBJ databases">
        <authorList>
            <person name="Varghese N."/>
            <person name="Submissions S."/>
        </authorList>
    </citation>
    <scope>NUCLEOTIDE SEQUENCE [LARGE SCALE GENOMIC DNA]</scope>
    <source>
        <strain evidence="2">DSM 13327</strain>
    </source>
</reference>
<dbReference type="RefSeq" id="WP_090935173.1">
    <property type="nucleotide sequence ID" value="NZ_FOTS01000012.1"/>
</dbReference>
<accession>A0A1I4JHE2</accession>
<protein>
    <submittedName>
        <fullName evidence="1">Uncharacterized protein</fullName>
    </submittedName>
</protein>
<proteinExistence type="predicted"/>